<reference evidence="5" key="1">
    <citation type="submission" date="2019-04" db="EMBL/GenBank/DDBJ databases">
        <title>Whole genome sequencing of cave bacteria.</title>
        <authorList>
            <person name="Gan H.M."/>
            <person name="Barton H."/>
            <person name="Savka M.A."/>
        </authorList>
    </citation>
    <scope>NUCLEOTIDE SEQUENCE [LARGE SCALE GENOMIC DNA]</scope>
    <source>
        <strain evidence="5">LC387</strain>
    </source>
</reference>
<evidence type="ECO:0000256" key="2">
    <source>
        <dbReference type="ARBA" id="ARBA00022801"/>
    </source>
</evidence>
<dbReference type="OrthoDB" id="9768696at2"/>
<evidence type="ECO:0000256" key="1">
    <source>
        <dbReference type="ARBA" id="ARBA00022741"/>
    </source>
</evidence>
<dbReference type="InterPro" id="IPR029000">
    <property type="entry name" value="Cyclophilin-like_dom_sf"/>
</dbReference>
<dbReference type="GO" id="GO:0016740">
    <property type="term" value="F:transferase activity"/>
    <property type="evidence" value="ECO:0007669"/>
    <property type="project" value="UniProtKB-KW"/>
</dbReference>
<dbReference type="RefSeq" id="WP_046827424.1">
    <property type="nucleotide sequence ID" value="NZ_LBIA02000001.1"/>
</dbReference>
<dbReference type="SMART" id="SM00797">
    <property type="entry name" value="AHS2"/>
    <property type="match status" value="1"/>
</dbReference>
<dbReference type="PANTHER" id="PTHR43309">
    <property type="entry name" value="5-OXOPROLINASE SUBUNIT C"/>
    <property type="match status" value="1"/>
</dbReference>
<feature type="domain" description="Carboxyltransferase" evidence="4">
    <location>
        <begin position="26"/>
        <end position="309"/>
    </location>
</feature>
<dbReference type="GO" id="GO:0005524">
    <property type="term" value="F:ATP binding"/>
    <property type="evidence" value="ECO:0007669"/>
    <property type="project" value="UniProtKB-KW"/>
</dbReference>
<dbReference type="NCBIfam" id="TIGR00724">
    <property type="entry name" value="urea_amlyse_rel"/>
    <property type="match status" value="1"/>
</dbReference>
<accession>A0A4U6BQ94</accession>
<evidence type="ECO:0000313" key="5">
    <source>
        <dbReference type="EMBL" id="TKT72061.1"/>
    </source>
</evidence>
<keyword evidence="2" id="KW-0378">Hydrolase</keyword>
<dbReference type="GO" id="GO:0016787">
    <property type="term" value="F:hydrolase activity"/>
    <property type="evidence" value="ECO:0007669"/>
    <property type="project" value="UniProtKB-KW"/>
</dbReference>
<name>A0A4U6BQ94_9BRAD</name>
<dbReference type="PANTHER" id="PTHR43309:SF5">
    <property type="entry name" value="5-OXOPROLINASE SUBUNIT C"/>
    <property type="match status" value="1"/>
</dbReference>
<proteinExistence type="predicted"/>
<dbReference type="Proteomes" id="UP000034832">
    <property type="component" value="Unassembled WGS sequence"/>
</dbReference>
<organism evidence="5 6">
    <name type="scientific">Afipia massiliensis</name>
    <dbReference type="NCBI Taxonomy" id="211460"/>
    <lineage>
        <taxon>Bacteria</taxon>
        <taxon>Pseudomonadati</taxon>
        <taxon>Pseudomonadota</taxon>
        <taxon>Alphaproteobacteria</taxon>
        <taxon>Hyphomicrobiales</taxon>
        <taxon>Nitrobacteraceae</taxon>
        <taxon>Afipia</taxon>
    </lineage>
</organism>
<dbReference type="STRING" id="211460.YH63_07105"/>
<keyword evidence="1" id="KW-0547">Nucleotide-binding</keyword>
<evidence type="ECO:0000259" key="4">
    <source>
        <dbReference type="SMART" id="SM00797"/>
    </source>
</evidence>
<dbReference type="SUPFAM" id="SSF50891">
    <property type="entry name" value="Cyclophilin-like"/>
    <property type="match status" value="1"/>
</dbReference>
<dbReference type="Pfam" id="PF02626">
    <property type="entry name" value="CT_A_B"/>
    <property type="match status" value="1"/>
</dbReference>
<comment type="caution">
    <text evidence="5">The sequence shown here is derived from an EMBL/GenBank/DDBJ whole genome shotgun (WGS) entry which is preliminary data.</text>
</comment>
<dbReference type="InterPro" id="IPR003778">
    <property type="entry name" value="CT_A_B"/>
</dbReference>
<dbReference type="InterPro" id="IPR052708">
    <property type="entry name" value="PxpC"/>
</dbReference>
<dbReference type="Gene3D" id="2.40.100.10">
    <property type="entry name" value="Cyclophilin-like"/>
    <property type="match status" value="1"/>
</dbReference>
<sequence length="344" mass="36557">MIPILKVITPGFHTTVQDEGRRGFQHVGVPVSGALDRNGFMLANALAGNAQNAACLEIIGSGPELEVVSASVRLALVGSGGGLEISGRENPFVRSGQTTRLTKGETVRVRLGGDVFCSYLAVEGGFDVPLCLNSRSTYTRAGFGGLSGRQLRSGDALHGSIDDVTARDEITLGEQRDLRFDQPIRVVLGPQDNYFTEDAIRELLSGIYTITPASDRMGFRLAGPVLAHKSDYNIVSDGIVAGSIQVPGSKLPIVLMADAQTTGGYPKIATVISADLPQLGVRGAGRTVKFQAVSREEAEAIHRAEHQKILNIIQDIKPLSETHGINLKALYTCNLIDGVVDAKA</sequence>
<dbReference type="EMBL" id="LBIA02000001">
    <property type="protein sequence ID" value="TKT72061.1"/>
    <property type="molecule type" value="Genomic_DNA"/>
</dbReference>
<keyword evidence="6" id="KW-1185">Reference proteome</keyword>
<evidence type="ECO:0000313" key="6">
    <source>
        <dbReference type="Proteomes" id="UP000034832"/>
    </source>
</evidence>
<keyword evidence="3" id="KW-0067">ATP-binding</keyword>
<evidence type="ECO:0000256" key="3">
    <source>
        <dbReference type="ARBA" id="ARBA00022840"/>
    </source>
</evidence>
<protein>
    <submittedName>
        <fullName evidence="5">Biotin-dependent carboxyltransferase family protein</fullName>
    </submittedName>
</protein>
<dbReference type="AlphaFoldDB" id="A0A4U6BQ94"/>
<gene>
    <name evidence="5" type="ORF">YH63_011895</name>
</gene>